<evidence type="ECO:0000313" key="5">
    <source>
        <dbReference type="EMBL" id="QEN09551.1"/>
    </source>
</evidence>
<dbReference type="Gene3D" id="1.10.260.40">
    <property type="entry name" value="lambda repressor-like DNA-binding domains"/>
    <property type="match status" value="1"/>
</dbReference>
<keyword evidence="2" id="KW-0238">DNA-binding</keyword>
<accession>A0A5C1QPJ3</accession>
<dbReference type="KEGG" id="ock:EXM22_16760"/>
<dbReference type="InterPro" id="IPR010982">
    <property type="entry name" value="Lambda_DNA-bd_dom_sf"/>
</dbReference>
<dbReference type="PROSITE" id="PS50932">
    <property type="entry name" value="HTH_LACI_2"/>
    <property type="match status" value="1"/>
</dbReference>
<keyword evidence="6" id="KW-1185">Reference proteome</keyword>
<evidence type="ECO:0000259" key="4">
    <source>
        <dbReference type="PROSITE" id="PS50932"/>
    </source>
</evidence>
<dbReference type="InterPro" id="IPR028082">
    <property type="entry name" value="Peripla_BP_I"/>
</dbReference>
<name>A0A5C1QPJ3_9SPIO</name>
<dbReference type="OrthoDB" id="43195at2"/>
<dbReference type="PANTHER" id="PTHR30146:SF109">
    <property type="entry name" value="HTH-TYPE TRANSCRIPTIONAL REGULATOR GALS"/>
    <property type="match status" value="1"/>
</dbReference>
<reference evidence="5 6" key="1">
    <citation type="submission" date="2019-02" db="EMBL/GenBank/DDBJ databases">
        <title>Complete Genome Sequence and Methylome Analysis of free living Spirochaetas.</title>
        <authorList>
            <person name="Fomenkov A."/>
            <person name="Dubinina G."/>
            <person name="Leshcheva N."/>
            <person name="Mikheeva N."/>
            <person name="Grabovich M."/>
            <person name="Vincze T."/>
            <person name="Roberts R.J."/>
        </authorList>
    </citation>
    <scope>NUCLEOTIDE SEQUENCE [LARGE SCALE GENOMIC DNA]</scope>
    <source>
        <strain evidence="5 6">K2</strain>
    </source>
</reference>
<dbReference type="Pfam" id="PF13377">
    <property type="entry name" value="Peripla_BP_3"/>
    <property type="match status" value="1"/>
</dbReference>
<dbReference type="Pfam" id="PF00356">
    <property type="entry name" value="LacI"/>
    <property type="match status" value="1"/>
</dbReference>
<dbReference type="InterPro" id="IPR000843">
    <property type="entry name" value="HTH_LacI"/>
</dbReference>
<keyword evidence="3" id="KW-0804">Transcription</keyword>
<dbReference type="GO" id="GO:0000976">
    <property type="term" value="F:transcription cis-regulatory region binding"/>
    <property type="evidence" value="ECO:0007669"/>
    <property type="project" value="TreeGrafter"/>
</dbReference>
<gene>
    <name evidence="5" type="ORF">EXM22_16760</name>
</gene>
<dbReference type="Proteomes" id="UP000324209">
    <property type="component" value="Chromosome"/>
</dbReference>
<dbReference type="AlphaFoldDB" id="A0A5C1QPJ3"/>
<dbReference type="GO" id="GO:0003700">
    <property type="term" value="F:DNA-binding transcription factor activity"/>
    <property type="evidence" value="ECO:0007669"/>
    <property type="project" value="TreeGrafter"/>
</dbReference>
<evidence type="ECO:0000256" key="3">
    <source>
        <dbReference type="ARBA" id="ARBA00023163"/>
    </source>
</evidence>
<feature type="domain" description="HTH lacI-type" evidence="4">
    <location>
        <begin position="3"/>
        <end position="57"/>
    </location>
</feature>
<keyword evidence="1" id="KW-0805">Transcription regulation</keyword>
<dbReference type="CDD" id="cd01392">
    <property type="entry name" value="HTH_LacI"/>
    <property type="match status" value="1"/>
</dbReference>
<dbReference type="SMART" id="SM00354">
    <property type="entry name" value="HTH_LACI"/>
    <property type="match status" value="1"/>
</dbReference>
<dbReference type="InterPro" id="IPR046335">
    <property type="entry name" value="LacI/GalR-like_sensor"/>
</dbReference>
<dbReference type="SUPFAM" id="SSF53822">
    <property type="entry name" value="Periplasmic binding protein-like I"/>
    <property type="match status" value="1"/>
</dbReference>
<dbReference type="RefSeq" id="WP_149487625.1">
    <property type="nucleotide sequence ID" value="NZ_CP036150.1"/>
</dbReference>
<evidence type="ECO:0000313" key="6">
    <source>
        <dbReference type="Proteomes" id="UP000324209"/>
    </source>
</evidence>
<dbReference type="EMBL" id="CP036150">
    <property type="protein sequence ID" value="QEN09551.1"/>
    <property type="molecule type" value="Genomic_DNA"/>
</dbReference>
<dbReference type="Gene3D" id="3.40.50.2300">
    <property type="match status" value="2"/>
</dbReference>
<organism evidence="5 6">
    <name type="scientific">Oceanispirochaeta crateris</name>
    <dbReference type="NCBI Taxonomy" id="2518645"/>
    <lineage>
        <taxon>Bacteria</taxon>
        <taxon>Pseudomonadati</taxon>
        <taxon>Spirochaetota</taxon>
        <taxon>Spirochaetia</taxon>
        <taxon>Spirochaetales</taxon>
        <taxon>Spirochaetaceae</taxon>
        <taxon>Oceanispirochaeta</taxon>
    </lineage>
</organism>
<evidence type="ECO:0000256" key="1">
    <source>
        <dbReference type="ARBA" id="ARBA00023015"/>
    </source>
</evidence>
<protein>
    <submittedName>
        <fullName evidence="5">LacI family transcriptional regulator</fullName>
    </submittedName>
</protein>
<dbReference type="SUPFAM" id="SSF47413">
    <property type="entry name" value="lambda repressor-like DNA-binding domains"/>
    <property type="match status" value="1"/>
</dbReference>
<dbReference type="PANTHER" id="PTHR30146">
    <property type="entry name" value="LACI-RELATED TRANSCRIPTIONAL REPRESSOR"/>
    <property type="match status" value="1"/>
</dbReference>
<proteinExistence type="predicted"/>
<sequence>MTPTVRSIAQSAGVSPATVSLVLNDKPGVGEETRILVRKIARDQGYQLPKSTSSAKGSTIRLVKVTKHGHILNRDHNAFISDYIDGLDREARLNGYTLEVQSVEGLDLEHLKEDLEQSSLSGALVLATELSPEDILSFQNIRLPLVFLDGTHPDAPFDFVDMDNEGAVFSVIRALVEGGHRRIGLVKSSVETRNFRAREASYYDALSAYGLEINQNWIYEVDSNYEKAGLDMEQYLRRGQSLPTALFCVCDIIAMGCMKAIQKVGMKVPEDLSIVGFDDLPSSQRTDPPLSSVKVCKERIGRRAFQLLKRRIDDAALPYEKVYIGTELVLRESQSFQSE</sequence>
<evidence type="ECO:0000256" key="2">
    <source>
        <dbReference type="ARBA" id="ARBA00023125"/>
    </source>
</evidence>